<feature type="domain" description="RING-type" evidence="7">
    <location>
        <begin position="696"/>
        <end position="737"/>
    </location>
</feature>
<evidence type="ECO:0000256" key="6">
    <source>
        <dbReference type="SAM" id="MobiDB-lite"/>
    </source>
</evidence>
<dbReference type="Pfam" id="PF24525">
    <property type="entry name" value="TTC3"/>
    <property type="match status" value="1"/>
</dbReference>
<dbReference type="InterPro" id="IPR056872">
    <property type="entry name" value="TTC3/DZIP3-like_helical"/>
</dbReference>
<evidence type="ECO:0000256" key="3">
    <source>
        <dbReference type="ARBA" id="ARBA00022833"/>
    </source>
</evidence>
<dbReference type="Gene3D" id="3.30.40.10">
    <property type="entry name" value="Zinc/RING finger domain, C3HC4 (zinc finger)"/>
    <property type="match status" value="1"/>
</dbReference>
<dbReference type="OMA" id="HIVHREC"/>
<feature type="compositionally biased region" description="Basic and acidic residues" evidence="6">
    <location>
        <begin position="52"/>
        <end position="62"/>
    </location>
</feature>
<dbReference type="InterPro" id="IPR013083">
    <property type="entry name" value="Znf_RING/FYVE/PHD"/>
</dbReference>
<dbReference type="OrthoDB" id="9834380at2759"/>
<dbReference type="SUPFAM" id="SSF57850">
    <property type="entry name" value="RING/U-box"/>
    <property type="match status" value="1"/>
</dbReference>
<dbReference type="GO" id="GO:0008270">
    <property type="term" value="F:zinc ion binding"/>
    <property type="evidence" value="ECO:0007669"/>
    <property type="project" value="UniProtKB-KW"/>
</dbReference>
<dbReference type="Proteomes" id="UP000288216">
    <property type="component" value="Unassembled WGS sequence"/>
</dbReference>
<keyword evidence="2 4" id="KW-0863">Zinc-finger</keyword>
<evidence type="ECO:0000256" key="4">
    <source>
        <dbReference type="PROSITE-ProRule" id="PRU00175"/>
    </source>
</evidence>
<feature type="region of interest" description="Disordered" evidence="6">
    <location>
        <begin position="337"/>
        <end position="356"/>
    </location>
</feature>
<feature type="region of interest" description="Disordered" evidence="6">
    <location>
        <begin position="167"/>
        <end position="186"/>
    </location>
</feature>
<evidence type="ECO:0000256" key="1">
    <source>
        <dbReference type="ARBA" id="ARBA00022723"/>
    </source>
</evidence>
<accession>A0A401NQ07</accession>
<evidence type="ECO:0000259" key="7">
    <source>
        <dbReference type="PROSITE" id="PS50089"/>
    </source>
</evidence>
<dbReference type="AlphaFoldDB" id="A0A401NQ07"/>
<dbReference type="InterPro" id="IPR001841">
    <property type="entry name" value="Znf_RING"/>
</dbReference>
<keyword evidence="9" id="KW-1185">Reference proteome</keyword>
<feature type="region of interest" description="Disordered" evidence="6">
    <location>
        <begin position="31"/>
        <end position="120"/>
    </location>
</feature>
<dbReference type="SMART" id="SM00184">
    <property type="entry name" value="RING"/>
    <property type="match status" value="1"/>
</dbReference>
<feature type="coiled-coil region" evidence="5">
    <location>
        <begin position="400"/>
        <end position="608"/>
    </location>
</feature>
<keyword evidence="5" id="KW-0175">Coiled coil</keyword>
<feature type="compositionally biased region" description="Basic and acidic residues" evidence="6">
    <location>
        <begin position="108"/>
        <end position="117"/>
    </location>
</feature>
<feature type="region of interest" description="Disordered" evidence="6">
    <location>
        <begin position="209"/>
        <end position="230"/>
    </location>
</feature>
<feature type="compositionally biased region" description="Basic and acidic residues" evidence="6">
    <location>
        <begin position="77"/>
        <end position="91"/>
    </location>
</feature>
<dbReference type="PROSITE" id="PS50089">
    <property type="entry name" value="ZF_RING_2"/>
    <property type="match status" value="1"/>
</dbReference>
<sequence>MDYEALNAAIHVQKTSSECPEQKNVFAVVNNPDTSGGYTEDSDRCMPQGGVRDLDDCTDRSGDTGTSTEMGDPESPGDIKGDAIVLSRDRPQSTIEDDASASVEPDGTEARLHKESSSHSVATPGCLLSAAAAPISTVVAAWWTCDTFLCSSDPPGEQSEPAMKVMDTDTKTDSKSANLSPETVSTDVSLDAAGQVTAVERDAALSKLTLSDSDLSPPEERAPPAGFEPTVLTAPQYPGSLAQDSDNIYESDPENSAEDEFADDVPDVMDAHSESEVVLGLQQPVPFIDDRETLHPLVSNCIGQSWLTETPDGQFPKVLLDEPLRDNELMNSFGKSREKLSTSDTVPTLRKEEPHDSLDKEHNNLKQFTRLTRYTDSSVQTDRVTVDAVVNTDQDVKRYMNEVTAEREVLKDRYQEMLDRQTQMENQFQVKVRRLQQRQEEEQNIYQDNVKQVQELKVKLEELKRKSEKEKKEFVQKEQELKNEVTRLYENGKWLMKEEEEKGNLVAILISDQSDKEEKLTEDLAKLKRKHAELNKNILEQTERALKAEIQTLESKREFAIMMMDKAANEAKLHICNLSSVPGSSNLVQKWRERQKDINEQQENINNQYNGHIQMVKNGTKLGSLSHIQLPKLPPAPPAVLTHPLHPFRVSADTPGHFPLATSQTNPYLAMPKSRTGAQTSYQESPAMMPSSPRLCLMCQQVVQVGEAQPMGCSHIVHRECIKFWAQSNKNSSCPFCPTPR</sequence>
<feature type="compositionally biased region" description="Polar residues" evidence="6">
    <location>
        <begin position="175"/>
        <end position="186"/>
    </location>
</feature>
<proteinExistence type="predicted"/>
<evidence type="ECO:0000256" key="2">
    <source>
        <dbReference type="ARBA" id="ARBA00022771"/>
    </source>
</evidence>
<dbReference type="GO" id="GO:0004842">
    <property type="term" value="F:ubiquitin-protein transferase activity"/>
    <property type="evidence" value="ECO:0007669"/>
    <property type="project" value="TreeGrafter"/>
</dbReference>
<protein>
    <recommendedName>
        <fullName evidence="7">RING-type domain-containing protein</fullName>
    </recommendedName>
</protein>
<dbReference type="EMBL" id="BFAA01000013">
    <property type="protein sequence ID" value="GCB62917.1"/>
    <property type="molecule type" value="Genomic_DNA"/>
</dbReference>
<dbReference type="STRING" id="75743.A0A401NQ07"/>
<keyword evidence="3" id="KW-0862">Zinc</keyword>
<organism evidence="8 9">
    <name type="scientific">Scyliorhinus torazame</name>
    <name type="common">Cloudy catshark</name>
    <name type="synonym">Catulus torazame</name>
    <dbReference type="NCBI Taxonomy" id="75743"/>
    <lineage>
        <taxon>Eukaryota</taxon>
        <taxon>Metazoa</taxon>
        <taxon>Chordata</taxon>
        <taxon>Craniata</taxon>
        <taxon>Vertebrata</taxon>
        <taxon>Chondrichthyes</taxon>
        <taxon>Elasmobranchii</taxon>
        <taxon>Galeomorphii</taxon>
        <taxon>Galeoidea</taxon>
        <taxon>Carcharhiniformes</taxon>
        <taxon>Scyliorhinidae</taxon>
        <taxon>Scyliorhinus</taxon>
    </lineage>
</organism>
<evidence type="ECO:0000313" key="9">
    <source>
        <dbReference type="Proteomes" id="UP000288216"/>
    </source>
</evidence>
<evidence type="ECO:0000256" key="5">
    <source>
        <dbReference type="SAM" id="Coils"/>
    </source>
</evidence>
<dbReference type="PANTHER" id="PTHR15727:SF3">
    <property type="entry name" value="RING FINGER PROTEIN 214"/>
    <property type="match status" value="1"/>
</dbReference>
<name>A0A401NQ07_SCYTO</name>
<dbReference type="PANTHER" id="PTHR15727">
    <property type="entry name" value="RING FINGER PROTEIN 214"/>
    <property type="match status" value="1"/>
</dbReference>
<comment type="caution">
    <text evidence="8">The sequence shown here is derived from an EMBL/GenBank/DDBJ whole genome shotgun (WGS) entry which is preliminary data.</text>
</comment>
<dbReference type="CDD" id="cd16477">
    <property type="entry name" value="RING-H2_RNF214"/>
    <property type="match status" value="1"/>
</dbReference>
<keyword evidence="1" id="KW-0479">Metal-binding</keyword>
<reference evidence="8 9" key="1">
    <citation type="journal article" date="2018" name="Nat. Ecol. Evol.">
        <title>Shark genomes provide insights into elasmobranch evolution and the origin of vertebrates.</title>
        <authorList>
            <person name="Hara Y"/>
            <person name="Yamaguchi K"/>
            <person name="Onimaru K"/>
            <person name="Kadota M"/>
            <person name="Koyanagi M"/>
            <person name="Keeley SD"/>
            <person name="Tatsumi K"/>
            <person name="Tanaka K"/>
            <person name="Motone F"/>
            <person name="Kageyama Y"/>
            <person name="Nozu R"/>
            <person name="Adachi N"/>
            <person name="Nishimura O"/>
            <person name="Nakagawa R"/>
            <person name="Tanegashima C"/>
            <person name="Kiyatake I"/>
            <person name="Matsumoto R"/>
            <person name="Murakumo K"/>
            <person name="Nishida K"/>
            <person name="Terakita A"/>
            <person name="Kuratani S"/>
            <person name="Sato K"/>
            <person name="Hyodo S Kuraku.S."/>
        </authorList>
    </citation>
    <scope>NUCLEOTIDE SEQUENCE [LARGE SCALE GENOMIC DNA]</scope>
</reference>
<gene>
    <name evidence="8" type="ORF">scyTo_0000081</name>
</gene>
<evidence type="ECO:0000313" key="8">
    <source>
        <dbReference type="EMBL" id="GCB62917.1"/>
    </source>
</evidence>